<proteinExistence type="predicted"/>
<organism evidence="1 2">
    <name type="scientific">Streptomyces pratens</name>
    <dbReference type="NCBI Taxonomy" id="887456"/>
    <lineage>
        <taxon>Bacteria</taxon>
        <taxon>Bacillati</taxon>
        <taxon>Actinomycetota</taxon>
        <taxon>Actinomycetes</taxon>
        <taxon>Kitasatosporales</taxon>
        <taxon>Streptomycetaceae</taxon>
        <taxon>Streptomyces</taxon>
    </lineage>
</organism>
<sequence>MPLLRRCLEVCQESGNRLRESWALVLLGGALVDALQYVEAVPVNQRAVVACRALGYAQGLRHAMSQLEKAERGLRWGDPRRY</sequence>
<dbReference type="Proteomes" id="UP001596242">
    <property type="component" value="Unassembled WGS sequence"/>
</dbReference>
<dbReference type="InterPro" id="IPR011990">
    <property type="entry name" value="TPR-like_helical_dom_sf"/>
</dbReference>
<dbReference type="Gene3D" id="1.25.40.10">
    <property type="entry name" value="Tetratricopeptide repeat domain"/>
    <property type="match status" value="1"/>
</dbReference>
<accession>A0ABW1LTI6</accession>
<evidence type="ECO:0000313" key="1">
    <source>
        <dbReference type="EMBL" id="MFC6054508.1"/>
    </source>
</evidence>
<dbReference type="RefSeq" id="WP_386393052.1">
    <property type="nucleotide sequence ID" value="NZ_JBHSPT010000008.1"/>
</dbReference>
<protein>
    <submittedName>
        <fullName evidence="1">Uncharacterized protein</fullName>
    </submittedName>
</protein>
<reference evidence="2" key="1">
    <citation type="journal article" date="2019" name="Int. J. Syst. Evol. Microbiol.">
        <title>The Global Catalogue of Microorganisms (GCM) 10K type strain sequencing project: providing services to taxonomists for standard genome sequencing and annotation.</title>
        <authorList>
            <consortium name="The Broad Institute Genomics Platform"/>
            <consortium name="The Broad Institute Genome Sequencing Center for Infectious Disease"/>
            <person name="Wu L."/>
            <person name="Ma J."/>
        </authorList>
    </citation>
    <scope>NUCLEOTIDE SEQUENCE [LARGE SCALE GENOMIC DNA]</scope>
    <source>
        <strain evidence="2">JCM 12763</strain>
    </source>
</reference>
<dbReference type="EMBL" id="JBHSPT010000008">
    <property type="protein sequence ID" value="MFC6054508.1"/>
    <property type="molecule type" value="Genomic_DNA"/>
</dbReference>
<gene>
    <name evidence="1" type="ORF">ACFP50_03220</name>
</gene>
<name>A0ABW1LTI6_9ACTN</name>
<evidence type="ECO:0000313" key="2">
    <source>
        <dbReference type="Proteomes" id="UP001596242"/>
    </source>
</evidence>
<keyword evidence="2" id="KW-1185">Reference proteome</keyword>
<comment type="caution">
    <text evidence="1">The sequence shown here is derived from an EMBL/GenBank/DDBJ whole genome shotgun (WGS) entry which is preliminary data.</text>
</comment>